<dbReference type="CDD" id="cd00104">
    <property type="entry name" value="KAZAL_FS"/>
    <property type="match status" value="1"/>
</dbReference>
<reference evidence="10 11" key="1">
    <citation type="submission" date="2019-09" db="EMBL/GenBank/DDBJ databases">
        <title>Bird 10,000 Genomes (B10K) Project - Family phase.</title>
        <authorList>
            <person name="Zhang G."/>
        </authorList>
    </citation>
    <scope>NUCLEOTIDE SEQUENCE [LARGE SCALE GENOMIC DNA]</scope>
    <source>
        <strain evidence="10">B10K-DU-021-33</strain>
        <tissue evidence="10">Mixed tissue sample</tissue>
    </source>
</reference>
<sequence>MTSQGQGDVYIVGRERAENHPLNSTAADPQVTDDPSVSAMKTTGSVALLGLVLLSCLSGKSFWLQSMLASCSSYQFSGKTAIACPRNYEPVCGTNGVTYPNECSLCRDFFRNRALDKKHDGRCVRLDCTGFLRSVGGATIPCTMDYSPICGTNGVTYRNKCQFCNAVANGLDVNLRNMGECFQQNEPINCTPQKGGNLICTNEYNPLCGSDGRTYGNKCQFCNAAEPGKSVPQTPWCMLSAGDVLFALIFPLQILQSNTLFPAPSTTAYCSPL</sequence>
<dbReference type="GO" id="GO:0004867">
    <property type="term" value="F:serine-type endopeptidase inhibitor activity"/>
    <property type="evidence" value="ECO:0007669"/>
    <property type="project" value="UniProtKB-KW"/>
</dbReference>
<dbReference type="SMART" id="SM00280">
    <property type="entry name" value="KAZAL"/>
    <property type="match status" value="3"/>
</dbReference>
<dbReference type="AlphaFoldDB" id="A0A7K5N5P2"/>
<proteinExistence type="predicted"/>
<evidence type="ECO:0000313" key="11">
    <source>
        <dbReference type="Proteomes" id="UP000524558"/>
    </source>
</evidence>
<keyword evidence="3" id="KW-0964">Secreted</keyword>
<keyword evidence="5" id="KW-0677">Repeat</keyword>
<dbReference type="Proteomes" id="UP000524558">
    <property type="component" value="Unassembled WGS sequence"/>
</dbReference>
<dbReference type="Gene3D" id="3.30.60.30">
    <property type="match status" value="3"/>
</dbReference>
<comment type="caution">
    <text evidence="10">The sequence shown here is derived from an EMBL/GenBank/DDBJ whole genome shotgun (WGS) entry which is preliminary data.</text>
</comment>
<dbReference type="InterPro" id="IPR036058">
    <property type="entry name" value="Kazal_dom_sf"/>
</dbReference>
<dbReference type="InterPro" id="IPR002350">
    <property type="entry name" value="Kazal_dom"/>
</dbReference>
<gene>
    <name evidence="10" type="primary">Iovo_1</name>
    <name evidence="10" type="ORF">CHRMAC_R00375</name>
</gene>
<feature type="non-terminal residue" evidence="10">
    <location>
        <position position="273"/>
    </location>
</feature>
<evidence type="ECO:0000256" key="2">
    <source>
        <dbReference type="ARBA" id="ARBA00019248"/>
    </source>
</evidence>
<dbReference type="PROSITE" id="PS00282">
    <property type="entry name" value="KAZAL_1"/>
    <property type="match status" value="2"/>
</dbReference>
<keyword evidence="11" id="KW-1185">Reference proteome</keyword>
<keyword evidence="4" id="KW-0646">Protease inhibitor</keyword>
<protein>
    <recommendedName>
        <fullName evidence="2">Ovomucoid</fullName>
    </recommendedName>
</protein>
<dbReference type="PRINTS" id="PR00290">
    <property type="entry name" value="KAZALINHBTR"/>
</dbReference>
<evidence type="ECO:0000256" key="7">
    <source>
        <dbReference type="ARBA" id="ARBA00023157"/>
    </source>
</evidence>
<evidence type="ECO:0000256" key="1">
    <source>
        <dbReference type="ARBA" id="ARBA00004613"/>
    </source>
</evidence>
<dbReference type="SUPFAM" id="SSF100895">
    <property type="entry name" value="Kazal-type serine protease inhibitors"/>
    <property type="match status" value="3"/>
</dbReference>
<feature type="domain" description="Kazal-like" evidence="9">
    <location>
        <begin position="126"/>
        <end position="183"/>
    </location>
</feature>
<accession>A0A7K5N5P2</accession>
<name>A0A7K5N5P2_CHRMC</name>
<keyword evidence="7" id="KW-1015">Disulfide bond</keyword>
<evidence type="ECO:0000313" key="10">
    <source>
        <dbReference type="EMBL" id="NWT38239.1"/>
    </source>
</evidence>
<comment type="subcellular location">
    <subcellularLocation>
        <location evidence="1">Secreted</location>
    </subcellularLocation>
</comment>
<feature type="domain" description="Kazal-like" evidence="9">
    <location>
        <begin position="184"/>
        <end position="224"/>
    </location>
</feature>
<evidence type="ECO:0000259" key="9">
    <source>
        <dbReference type="PROSITE" id="PS51465"/>
    </source>
</evidence>
<dbReference type="InterPro" id="IPR050159">
    <property type="entry name" value="Kazal-type_SerProtInhib"/>
</dbReference>
<evidence type="ECO:0000256" key="8">
    <source>
        <dbReference type="ARBA" id="ARBA00023180"/>
    </source>
</evidence>
<dbReference type="InterPro" id="IPR001239">
    <property type="entry name" value="Prot_inh_Kazal-m"/>
</dbReference>
<keyword evidence="8" id="KW-0325">Glycoprotein</keyword>
<evidence type="ECO:0000256" key="4">
    <source>
        <dbReference type="ARBA" id="ARBA00022690"/>
    </source>
</evidence>
<evidence type="ECO:0000256" key="3">
    <source>
        <dbReference type="ARBA" id="ARBA00022525"/>
    </source>
</evidence>
<dbReference type="Pfam" id="PF00050">
    <property type="entry name" value="Kazal_1"/>
    <property type="match status" value="3"/>
</dbReference>
<feature type="non-terminal residue" evidence="10">
    <location>
        <position position="1"/>
    </location>
</feature>
<dbReference type="PROSITE" id="PS51465">
    <property type="entry name" value="KAZAL_2"/>
    <property type="match status" value="3"/>
</dbReference>
<evidence type="ECO:0000256" key="5">
    <source>
        <dbReference type="ARBA" id="ARBA00022737"/>
    </source>
</evidence>
<keyword evidence="6" id="KW-0722">Serine protease inhibitor</keyword>
<feature type="domain" description="Kazal-like" evidence="9">
    <location>
        <begin position="65"/>
        <end position="125"/>
    </location>
</feature>
<evidence type="ECO:0000256" key="6">
    <source>
        <dbReference type="ARBA" id="ARBA00022900"/>
    </source>
</evidence>
<organism evidence="10 11">
    <name type="scientific">Chroicocephalus maculipennis</name>
    <name type="common">Brown-hooded gull</name>
    <name type="synonym">Larus maculipennis</name>
    <dbReference type="NCBI Taxonomy" id="287016"/>
    <lineage>
        <taxon>Eukaryota</taxon>
        <taxon>Metazoa</taxon>
        <taxon>Chordata</taxon>
        <taxon>Craniata</taxon>
        <taxon>Vertebrata</taxon>
        <taxon>Euteleostomi</taxon>
        <taxon>Archelosauria</taxon>
        <taxon>Archosauria</taxon>
        <taxon>Dinosauria</taxon>
        <taxon>Saurischia</taxon>
        <taxon>Theropoda</taxon>
        <taxon>Coelurosauria</taxon>
        <taxon>Aves</taxon>
        <taxon>Neognathae</taxon>
        <taxon>Neoaves</taxon>
        <taxon>Charadriiformes</taxon>
        <taxon>Laridae</taxon>
        <taxon>Chroicocephalus</taxon>
    </lineage>
</organism>
<dbReference type="GO" id="GO:0005576">
    <property type="term" value="C:extracellular region"/>
    <property type="evidence" value="ECO:0007669"/>
    <property type="project" value="UniProtKB-SubCell"/>
</dbReference>
<dbReference type="PANTHER" id="PTHR47499">
    <property type="entry name" value="SERINE PROTEASE INHIBITOR KAZAL-TYPE 7 SPINK7"/>
    <property type="match status" value="1"/>
</dbReference>
<dbReference type="EMBL" id="VYZF01000173">
    <property type="protein sequence ID" value="NWT38239.1"/>
    <property type="molecule type" value="Genomic_DNA"/>
</dbReference>
<dbReference type="PANTHER" id="PTHR47499:SF1">
    <property type="entry name" value="SERINE PROTEASE INHIBITOR KAZAL-TYPE 7"/>
    <property type="match status" value="1"/>
</dbReference>